<keyword evidence="4" id="KW-0812">Transmembrane</keyword>
<dbReference type="PRINTS" id="PR00834">
    <property type="entry name" value="PROTEASES2C"/>
</dbReference>
<dbReference type="InterPro" id="IPR043504">
    <property type="entry name" value="Peptidase_S1_PA_chymotrypsin"/>
</dbReference>
<dbReference type="GO" id="GO:0006508">
    <property type="term" value="P:proteolysis"/>
    <property type="evidence" value="ECO:0007669"/>
    <property type="project" value="UniProtKB-KW"/>
</dbReference>
<comment type="caution">
    <text evidence="6">The sequence shown here is derived from an EMBL/GenBank/DDBJ whole genome shotgun (WGS) entry which is preliminary data.</text>
</comment>
<dbReference type="EMBL" id="RYZH01000006">
    <property type="protein sequence ID" value="RUL88906.1"/>
    <property type="molecule type" value="Genomic_DNA"/>
</dbReference>
<gene>
    <name evidence="6" type="ORF">TsocGM_04735</name>
</gene>
<keyword evidence="2 6" id="KW-0645">Protease</keyword>
<comment type="similarity">
    <text evidence="1">Belongs to the peptidase S1C family.</text>
</comment>
<dbReference type="RefSeq" id="WP_126724157.1">
    <property type="nucleotide sequence ID" value="NZ_RYZH01000006.1"/>
</dbReference>
<evidence type="ECO:0000256" key="1">
    <source>
        <dbReference type="ARBA" id="ARBA00010541"/>
    </source>
</evidence>
<dbReference type="Gene3D" id="2.40.10.10">
    <property type="entry name" value="Trypsin-like serine proteases"/>
    <property type="match status" value="2"/>
</dbReference>
<dbReference type="Gene3D" id="2.30.42.10">
    <property type="match status" value="1"/>
</dbReference>
<accession>A0A432MP69</accession>
<reference evidence="6 7" key="2">
    <citation type="submission" date="2019-01" db="EMBL/GenBank/DDBJ databases">
        <title>Tautonia sociabilis, a novel thermotolerant planctomycete of Isosphaeraceae family, isolated from a 4000 m deep subterranean habitat.</title>
        <authorList>
            <person name="Kovaleva O.L."/>
            <person name="Elcheninov A.G."/>
            <person name="Van Heerden E."/>
            <person name="Toshchakov S.V."/>
            <person name="Novikov A."/>
            <person name="Bonch-Osmolovskaya E.A."/>
            <person name="Kublanov I.V."/>
        </authorList>
    </citation>
    <scope>NUCLEOTIDE SEQUENCE [LARGE SCALE GENOMIC DNA]</scope>
    <source>
        <strain evidence="6 7">GM2012</strain>
    </source>
</reference>
<sequence length="404" mass="42363">MQPTRAGGVIRTILPHLMTMAATLVVSAIFFAGSGSGRSNPAAPPGTDGPTYHDAARPALIDPGPTVAGGRVDAAPLPVALDPEEHNNITVYEAVNRSVVNISTSATVRGLFQDTEVSGSGSGFVIDKDGHILTNHHVIEGADVVQVGLYDGSVLDARLVGTDPSNDVAVLRVAAPPEKLFPVELGTSNGLNVGQKVLALGNPFGLERTLTTGIVSSLDRSLEAKNGRMIRGVIQTDASINPGNSGGPLLNTRGEVIGMTTAIYSKVGQSAGIGFAVPIDMIRRVLSPLIERGFVERATLGIARVYSLDEGLLVLGVEPGGPADRAGIRSLRIRYVQDGPFIRARIDPESADVIVAIDGVRVRSVSELLTEVESHQPGETIDVTILRRGGREDIPVTLGRTIIR</sequence>
<feature type="domain" description="PDZ" evidence="5">
    <location>
        <begin position="304"/>
        <end position="397"/>
    </location>
</feature>
<dbReference type="PANTHER" id="PTHR43343:SF3">
    <property type="entry name" value="PROTEASE DO-LIKE 8, CHLOROPLASTIC"/>
    <property type="match status" value="1"/>
</dbReference>
<dbReference type="GO" id="GO:0004252">
    <property type="term" value="F:serine-type endopeptidase activity"/>
    <property type="evidence" value="ECO:0007669"/>
    <property type="project" value="InterPro"/>
</dbReference>
<dbReference type="Pfam" id="PF13365">
    <property type="entry name" value="Trypsin_2"/>
    <property type="match status" value="1"/>
</dbReference>
<keyword evidence="4" id="KW-1133">Transmembrane helix</keyword>
<dbReference type="AlphaFoldDB" id="A0A432MP69"/>
<reference evidence="6 7" key="1">
    <citation type="submission" date="2018-12" db="EMBL/GenBank/DDBJ databases">
        <authorList>
            <person name="Toschakov S.V."/>
        </authorList>
    </citation>
    <scope>NUCLEOTIDE SEQUENCE [LARGE SCALE GENOMIC DNA]</scope>
    <source>
        <strain evidence="6 7">GM2012</strain>
    </source>
</reference>
<dbReference type="InterPro" id="IPR009003">
    <property type="entry name" value="Peptidase_S1_PA"/>
</dbReference>
<protein>
    <submittedName>
        <fullName evidence="6">Trypsin-like serine protease</fullName>
    </submittedName>
</protein>
<evidence type="ECO:0000313" key="6">
    <source>
        <dbReference type="EMBL" id="RUL88906.1"/>
    </source>
</evidence>
<dbReference type="InterPro" id="IPR036034">
    <property type="entry name" value="PDZ_sf"/>
</dbReference>
<dbReference type="OrthoDB" id="248175at2"/>
<feature type="transmembrane region" description="Helical" evidence="4">
    <location>
        <begin position="12"/>
        <end position="32"/>
    </location>
</feature>
<keyword evidence="7" id="KW-1185">Reference proteome</keyword>
<keyword evidence="3" id="KW-0378">Hydrolase</keyword>
<dbReference type="InterPro" id="IPR001478">
    <property type="entry name" value="PDZ"/>
</dbReference>
<dbReference type="Pfam" id="PF13180">
    <property type="entry name" value="PDZ_2"/>
    <property type="match status" value="1"/>
</dbReference>
<evidence type="ECO:0000259" key="5">
    <source>
        <dbReference type="Pfam" id="PF13180"/>
    </source>
</evidence>
<dbReference type="Proteomes" id="UP000280296">
    <property type="component" value="Unassembled WGS sequence"/>
</dbReference>
<evidence type="ECO:0000256" key="2">
    <source>
        <dbReference type="ARBA" id="ARBA00022670"/>
    </source>
</evidence>
<evidence type="ECO:0000313" key="7">
    <source>
        <dbReference type="Proteomes" id="UP000280296"/>
    </source>
</evidence>
<dbReference type="SUPFAM" id="SSF50156">
    <property type="entry name" value="PDZ domain-like"/>
    <property type="match status" value="1"/>
</dbReference>
<dbReference type="InterPro" id="IPR001940">
    <property type="entry name" value="Peptidase_S1C"/>
</dbReference>
<organism evidence="6 7">
    <name type="scientific">Tautonia sociabilis</name>
    <dbReference type="NCBI Taxonomy" id="2080755"/>
    <lineage>
        <taxon>Bacteria</taxon>
        <taxon>Pseudomonadati</taxon>
        <taxon>Planctomycetota</taxon>
        <taxon>Planctomycetia</taxon>
        <taxon>Isosphaerales</taxon>
        <taxon>Isosphaeraceae</taxon>
        <taxon>Tautonia</taxon>
    </lineage>
</organism>
<name>A0A432MP69_9BACT</name>
<evidence type="ECO:0000256" key="4">
    <source>
        <dbReference type="SAM" id="Phobius"/>
    </source>
</evidence>
<proteinExistence type="inferred from homology"/>
<dbReference type="PANTHER" id="PTHR43343">
    <property type="entry name" value="PEPTIDASE S12"/>
    <property type="match status" value="1"/>
</dbReference>
<dbReference type="InterPro" id="IPR051201">
    <property type="entry name" value="Chloro_Bact_Ser_Proteases"/>
</dbReference>
<evidence type="ECO:0000256" key="3">
    <source>
        <dbReference type="ARBA" id="ARBA00022801"/>
    </source>
</evidence>
<keyword evidence="4" id="KW-0472">Membrane</keyword>
<dbReference type="SUPFAM" id="SSF50494">
    <property type="entry name" value="Trypsin-like serine proteases"/>
    <property type="match status" value="1"/>
</dbReference>